<dbReference type="AlphaFoldDB" id="A0A6H5HBB8"/>
<dbReference type="Proteomes" id="UP000479000">
    <property type="component" value="Unassembled WGS sequence"/>
</dbReference>
<evidence type="ECO:0000313" key="1">
    <source>
        <dbReference type="EMBL" id="CAB0013717.1"/>
    </source>
</evidence>
<name>A0A6H5HBB8_9HEMI</name>
<sequence>MNTVASNGKQCRSAARAERIAIAFTRKLCPIARRRKSSGGNCRFSRYFIAGLKRRTRHVEVSHYRHLRGTVNLERLCLHIIGCALRRHERQIVDALLSRTRSFARKSALPRLPCSSSIPRPIGIELSQCTGGFNKPTITGLLMALIGKGIAISGHYGCHDCHLQRPSITINNLKSCPAQEPISFHRLSFRIGITLTD</sequence>
<evidence type="ECO:0000313" key="3">
    <source>
        <dbReference type="Proteomes" id="UP000479000"/>
    </source>
</evidence>
<keyword evidence="3" id="KW-1185">Reference proteome</keyword>
<accession>A0A6H5HBB8</accession>
<dbReference type="EMBL" id="CADCXU010026981">
    <property type="protein sequence ID" value="CAB0013717.1"/>
    <property type="molecule type" value="Genomic_DNA"/>
</dbReference>
<reference evidence="1 3" key="1">
    <citation type="submission" date="2020-02" db="EMBL/GenBank/DDBJ databases">
        <authorList>
            <person name="Ferguson B K."/>
        </authorList>
    </citation>
    <scope>NUCLEOTIDE SEQUENCE [LARGE SCALE GENOMIC DNA]</scope>
</reference>
<gene>
    <name evidence="1" type="ORF">NTEN_LOCUS18297</name>
    <name evidence="2" type="ORF">NTEN_LOCUS20100</name>
</gene>
<dbReference type="EMBL" id="CADCXU010029445">
    <property type="protein sequence ID" value="CAB0015760.1"/>
    <property type="molecule type" value="Genomic_DNA"/>
</dbReference>
<evidence type="ECO:0000313" key="2">
    <source>
        <dbReference type="EMBL" id="CAB0015760.1"/>
    </source>
</evidence>
<proteinExistence type="predicted"/>
<protein>
    <submittedName>
        <fullName evidence="1">Uncharacterized protein</fullName>
    </submittedName>
</protein>
<organism evidence="1 3">
    <name type="scientific">Nesidiocoris tenuis</name>
    <dbReference type="NCBI Taxonomy" id="355587"/>
    <lineage>
        <taxon>Eukaryota</taxon>
        <taxon>Metazoa</taxon>
        <taxon>Ecdysozoa</taxon>
        <taxon>Arthropoda</taxon>
        <taxon>Hexapoda</taxon>
        <taxon>Insecta</taxon>
        <taxon>Pterygota</taxon>
        <taxon>Neoptera</taxon>
        <taxon>Paraneoptera</taxon>
        <taxon>Hemiptera</taxon>
        <taxon>Heteroptera</taxon>
        <taxon>Panheteroptera</taxon>
        <taxon>Cimicomorpha</taxon>
        <taxon>Miridae</taxon>
        <taxon>Dicyphina</taxon>
        <taxon>Nesidiocoris</taxon>
    </lineage>
</organism>